<dbReference type="InterPro" id="IPR037293">
    <property type="entry name" value="Gal_Oxidase_central_sf"/>
</dbReference>
<name>A0A816GFP7_ADIRI</name>
<dbReference type="AlphaFoldDB" id="A0A816GFP7"/>
<dbReference type="EMBL" id="CAJNOR010013650">
    <property type="protein sequence ID" value="CAF1674473.1"/>
    <property type="molecule type" value="Genomic_DNA"/>
</dbReference>
<keyword evidence="4" id="KW-1185">Reference proteome</keyword>
<reference evidence="3" key="1">
    <citation type="submission" date="2021-02" db="EMBL/GenBank/DDBJ databases">
        <authorList>
            <person name="Nowell W R."/>
        </authorList>
    </citation>
    <scope>NUCLEOTIDE SEQUENCE</scope>
</reference>
<evidence type="ECO:0000256" key="1">
    <source>
        <dbReference type="ARBA" id="ARBA00022441"/>
    </source>
</evidence>
<evidence type="ECO:0000256" key="2">
    <source>
        <dbReference type="ARBA" id="ARBA00022737"/>
    </source>
</evidence>
<keyword evidence="1" id="KW-0880">Kelch repeat</keyword>
<accession>A0A816GFP7</accession>
<dbReference type="PANTHER" id="PTHR46344">
    <property type="entry name" value="OS02G0202900 PROTEIN"/>
    <property type="match status" value="1"/>
</dbReference>
<feature type="non-terminal residue" evidence="3">
    <location>
        <position position="1"/>
    </location>
</feature>
<comment type="caution">
    <text evidence="3">The sequence shown here is derived from an EMBL/GenBank/DDBJ whole genome shotgun (WGS) entry which is preliminary data.</text>
</comment>
<sequence>YARQYHTATVMLDGNVLVAGGYNTTATNRVEFYNPETRKWTTSYERMKHDRHSHTASLLPNGKLLVAGGISNSYYWSSAELYE</sequence>
<dbReference type="PANTHER" id="PTHR46344:SF27">
    <property type="entry name" value="KELCH REPEAT SUPERFAMILY PROTEIN"/>
    <property type="match status" value="1"/>
</dbReference>
<dbReference type="Pfam" id="PF01344">
    <property type="entry name" value="Kelch_1"/>
    <property type="match status" value="1"/>
</dbReference>
<organism evidence="3 4">
    <name type="scientific">Adineta ricciae</name>
    <name type="common">Rotifer</name>
    <dbReference type="NCBI Taxonomy" id="249248"/>
    <lineage>
        <taxon>Eukaryota</taxon>
        <taxon>Metazoa</taxon>
        <taxon>Spiralia</taxon>
        <taxon>Gnathifera</taxon>
        <taxon>Rotifera</taxon>
        <taxon>Eurotatoria</taxon>
        <taxon>Bdelloidea</taxon>
        <taxon>Adinetida</taxon>
        <taxon>Adinetidae</taxon>
        <taxon>Adineta</taxon>
    </lineage>
</organism>
<evidence type="ECO:0000313" key="3">
    <source>
        <dbReference type="EMBL" id="CAF1674473.1"/>
    </source>
</evidence>
<protein>
    <recommendedName>
        <fullName evidence="5">Kelch-like protein</fullName>
    </recommendedName>
</protein>
<dbReference type="Proteomes" id="UP000663828">
    <property type="component" value="Unassembled WGS sequence"/>
</dbReference>
<gene>
    <name evidence="3" type="ORF">XAT740_LOCUS59316</name>
</gene>
<dbReference type="Gene3D" id="2.130.10.80">
    <property type="entry name" value="Galactose oxidase/kelch, beta-propeller"/>
    <property type="match status" value="1"/>
</dbReference>
<evidence type="ECO:0000313" key="4">
    <source>
        <dbReference type="Proteomes" id="UP000663828"/>
    </source>
</evidence>
<dbReference type="InterPro" id="IPR006652">
    <property type="entry name" value="Kelch_1"/>
</dbReference>
<dbReference type="SMART" id="SM00612">
    <property type="entry name" value="Kelch"/>
    <property type="match status" value="1"/>
</dbReference>
<dbReference type="SUPFAM" id="SSF117281">
    <property type="entry name" value="Kelch motif"/>
    <property type="match status" value="1"/>
</dbReference>
<dbReference type="InterPro" id="IPR015915">
    <property type="entry name" value="Kelch-typ_b-propeller"/>
</dbReference>
<keyword evidence="2" id="KW-0677">Repeat</keyword>
<evidence type="ECO:0008006" key="5">
    <source>
        <dbReference type="Google" id="ProtNLM"/>
    </source>
</evidence>
<proteinExistence type="predicted"/>